<name>A0A852Z452_9ACTN</name>
<gene>
    <name evidence="10" type="ORF">FHR84_004312</name>
</gene>
<keyword evidence="2" id="KW-0902">Two-component regulatory system</keyword>
<dbReference type="InterPro" id="IPR001867">
    <property type="entry name" value="OmpR/PhoB-type_DNA-bd"/>
</dbReference>
<dbReference type="Gene3D" id="6.10.250.690">
    <property type="match status" value="1"/>
</dbReference>
<dbReference type="PROSITE" id="PS51755">
    <property type="entry name" value="OMPR_PHOB"/>
    <property type="match status" value="1"/>
</dbReference>
<keyword evidence="5" id="KW-0804">Transcription</keyword>
<dbReference type="Proteomes" id="UP000548304">
    <property type="component" value="Unassembled WGS sequence"/>
</dbReference>
<feature type="domain" description="OmpR/PhoB-type" evidence="9">
    <location>
        <begin position="123"/>
        <end position="218"/>
    </location>
</feature>
<dbReference type="GO" id="GO:0000976">
    <property type="term" value="F:transcription cis-regulatory region binding"/>
    <property type="evidence" value="ECO:0007669"/>
    <property type="project" value="TreeGrafter"/>
</dbReference>
<dbReference type="RefSeq" id="WP_179537244.1">
    <property type="nucleotide sequence ID" value="NZ_JACBYW010000010.1"/>
</dbReference>
<evidence type="ECO:0000256" key="1">
    <source>
        <dbReference type="ARBA" id="ARBA00022553"/>
    </source>
</evidence>
<keyword evidence="11" id="KW-1185">Reference proteome</keyword>
<evidence type="ECO:0000256" key="5">
    <source>
        <dbReference type="ARBA" id="ARBA00023163"/>
    </source>
</evidence>
<dbReference type="Gene3D" id="3.40.50.2300">
    <property type="match status" value="1"/>
</dbReference>
<dbReference type="GO" id="GO:0005829">
    <property type="term" value="C:cytosol"/>
    <property type="evidence" value="ECO:0007669"/>
    <property type="project" value="TreeGrafter"/>
</dbReference>
<evidence type="ECO:0000256" key="7">
    <source>
        <dbReference type="PROSITE-ProRule" id="PRU01091"/>
    </source>
</evidence>
<dbReference type="InterPro" id="IPR039420">
    <property type="entry name" value="WalR-like"/>
</dbReference>
<evidence type="ECO:0000313" key="10">
    <source>
        <dbReference type="EMBL" id="NYH80940.1"/>
    </source>
</evidence>
<evidence type="ECO:0000259" key="8">
    <source>
        <dbReference type="PROSITE" id="PS50110"/>
    </source>
</evidence>
<accession>A0A852Z452</accession>
<keyword evidence="1" id="KW-0597">Phosphoprotein</keyword>
<feature type="DNA-binding region" description="OmpR/PhoB-type" evidence="7">
    <location>
        <begin position="123"/>
        <end position="218"/>
    </location>
</feature>
<dbReference type="GO" id="GO:0032993">
    <property type="term" value="C:protein-DNA complex"/>
    <property type="evidence" value="ECO:0007669"/>
    <property type="project" value="TreeGrafter"/>
</dbReference>
<dbReference type="InterPro" id="IPR036388">
    <property type="entry name" value="WH-like_DNA-bd_sf"/>
</dbReference>
<sequence>MNLLVAESDAAHPEILADDLRRHGFFVDTVHTGSAAIEGCRTADLLLLELGLPDIDGLEICRRIRTDCDVPIIAMNNRSDEPDRVLGLQMGFDDYVTRPFGIQELVARITAVLRRTKQTGVTRRRITHGSMVIDLRTREVEVRGRSVHLTRKEFDLLALLASDSETVFTRKQIMSRVWNDESSLSSRTIDTHVGSLRSKLGSTTWITTLRGVGFRIGQPQ</sequence>
<keyword evidence="3" id="KW-0805">Transcription regulation</keyword>
<dbReference type="SMART" id="SM00448">
    <property type="entry name" value="REC"/>
    <property type="match status" value="1"/>
</dbReference>
<dbReference type="PANTHER" id="PTHR48111:SF1">
    <property type="entry name" value="TWO-COMPONENT RESPONSE REGULATOR ORR33"/>
    <property type="match status" value="1"/>
</dbReference>
<dbReference type="PANTHER" id="PTHR48111">
    <property type="entry name" value="REGULATOR OF RPOS"/>
    <property type="match status" value="1"/>
</dbReference>
<dbReference type="SMART" id="SM00862">
    <property type="entry name" value="Trans_reg_C"/>
    <property type="match status" value="1"/>
</dbReference>
<proteinExistence type="predicted"/>
<protein>
    <submittedName>
        <fullName evidence="10">DNA-binding response OmpR family regulator</fullName>
    </submittedName>
</protein>
<evidence type="ECO:0000313" key="11">
    <source>
        <dbReference type="Proteomes" id="UP000548304"/>
    </source>
</evidence>
<dbReference type="Gene3D" id="1.10.10.10">
    <property type="entry name" value="Winged helix-like DNA-binding domain superfamily/Winged helix DNA-binding domain"/>
    <property type="match status" value="1"/>
</dbReference>
<feature type="domain" description="Response regulatory" evidence="8">
    <location>
        <begin position="2"/>
        <end position="113"/>
    </location>
</feature>
<dbReference type="CDD" id="cd00383">
    <property type="entry name" value="trans_reg_C"/>
    <property type="match status" value="1"/>
</dbReference>
<evidence type="ECO:0000256" key="4">
    <source>
        <dbReference type="ARBA" id="ARBA00023125"/>
    </source>
</evidence>
<dbReference type="GO" id="GO:0000156">
    <property type="term" value="F:phosphorelay response regulator activity"/>
    <property type="evidence" value="ECO:0007669"/>
    <property type="project" value="TreeGrafter"/>
</dbReference>
<dbReference type="Pfam" id="PF00486">
    <property type="entry name" value="Trans_reg_C"/>
    <property type="match status" value="1"/>
</dbReference>
<organism evidence="10 11">
    <name type="scientific">Actinopolyspora biskrensis</name>
    <dbReference type="NCBI Taxonomy" id="1470178"/>
    <lineage>
        <taxon>Bacteria</taxon>
        <taxon>Bacillati</taxon>
        <taxon>Actinomycetota</taxon>
        <taxon>Actinomycetes</taxon>
        <taxon>Actinopolysporales</taxon>
        <taxon>Actinopolysporaceae</taxon>
        <taxon>Actinopolyspora</taxon>
    </lineage>
</organism>
<reference evidence="10 11" key="1">
    <citation type="submission" date="2020-07" db="EMBL/GenBank/DDBJ databases">
        <title>Genomic Encyclopedia of Type Strains, Phase III (KMG-III): the genomes of soil and plant-associated and newly described type strains.</title>
        <authorList>
            <person name="Whitman W."/>
        </authorList>
    </citation>
    <scope>NUCLEOTIDE SEQUENCE [LARGE SCALE GENOMIC DNA]</scope>
    <source>
        <strain evidence="10 11">CECT 8576</strain>
    </source>
</reference>
<comment type="caution">
    <text evidence="10">The sequence shown here is derived from an EMBL/GenBank/DDBJ whole genome shotgun (WGS) entry which is preliminary data.</text>
</comment>
<dbReference type="InterPro" id="IPR016032">
    <property type="entry name" value="Sig_transdc_resp-reg_C-effctor"/>
</dbReference>
<evidence type="ECO:0000256" key="6">
    <source>
        <dbReference type="PROSITE-ProRule" id="PRU00169"/>
    </source>
</evidence>
<dbReference type="SUPFAM" id="SSF52172">
    <property type="entry name" value="CheY-like"/>
    <property type="match status" value="1"/>
</dbReference>
<dbReference type="SUPFAM" id="SSF46894">
    <property type="entry name" value="C-terminal effector domain of the bipartite response regulators"/>
    <property type="match status" value="1"/>
</dbReference>
<dbReference type="PROSITE" id="PS50110">
    <property type="entry name" value="RESPONSE_REGULATORY"/>
    <property type="match status" value="1"/>
</dbReference>
<dbReference type="InterPro" id="IPR011006">
    <property type="entry name" value="CheY-like_superfamily"/>
</dbReference>
<evidence type="ECO:0000256" key="2">
    <source>
        <dbReference type="ARBA" id="ARBA00023012"/>
    </source>
</evidence>
<dbReference type="AlphaFoldDB" id="A0A852Z452"/>
<comment type="caution">
    <text evidence="6">Lacks conserved residue(s) required for the propagation of feature annotation.</text>
</comment>
<evidence type="ECO:0000259" key="9">
    <source>
        <dbReference type="PROSITE" id="PS51755"/>
    </source>
</evidence>
<dbReference type="Pfam" id="PF00072">
    <property type="entry name" value="Response_reg"/>
    <property type="match status" value="1"/>
</dbReference>
<keyword evidence="4 7" id="KW-0238">DNA-binding</keyword>
<dbReference type="InterPro" id="IPR001789">
    <property type="entry name" value="Sig_transdc_resp-reg_receiver"/>
</dbReference>
<dbReference type="EMBL" id="JACBYW010000010">
    <property type="protein sequence ID" value="NYH80940.1"/>
    <property type="molecule type" value="Genomic_DNA"/>
</dbReference>
<dbReference type="GO" id="GO:0006355">
    <property type="term" value="P:regulation of DNA-templated transcription"/>
    <property type="evidence" value="ECO:0007669"/>
    <property type="project" value="InterPro"/>
</dbReference>
<evidence type="ECO:0000256" key="3">
    <source>
        <dbReference type="ARBA" id="ARBA00023015"/>
    </source>
</evidence>